<reference evidence="4" key="1">
    <citation type="submission" date="2021-01" db="EMBL/GenBank/DDBJ databases">
        <authorList>
            <person name="Corre E."/>
            <person name="Pelletier E."/>
            <person name="Niang G."/>
            <person name="Scheremetjew M."/>
            <person name="Finn R."/>
            <person name="Kale V."/>
            <person name="Holt S."/>
            <person name="Cochrane G."/>
            <person name="Meng A."/>
            <person name="Brown T."/>
            <person name="Cohen L."/>
        </authorList>
    </citation>
    <scope>NUCLEOTIDE SEQUENCE</scope>
    <source>
        <strain evidence="4">CCMP281</strain>
    </source>
</reference>
<dbReference type="EMBL" id="HBHX01068636">
    <property type="protein sequence ID" value="CAE0149469.1"/>
    <property type="molecule type" value="Transcribed_RNA"/>
</dbReference>
<dbReference type="Pfam" id="PF13240">
    <property type="entry name" value="Zn_Ribbon_1"/>
    <property type="match status" value="1"/>
</dbReference>
<dbReference type="InterPro" id="IPR026870">
    <property type="entry name" value="Zinc_ribbon_dom"/>
</dbReference>
<evidence type="ECO:0000259" key="3">
    <source>
        <dbReference type="Pfam" id="PF13240"/>
    </source>
</evidence>
<keyword evidence="2" id="KW-0732">Signal</keyword>
<dbReference type="AlphaFoldDB" id="A0A7S3C0N4"/>
<feature type="region of interest" description="Disordered" evidence="1">
    <location>
        <begin position="200"/>
        <end position="237"/>
    </location>
</feature>
<feature type="domain" description="Zinc-ribbon" evidence="3">
    <location>
        <begin position="245"/>
        <end position="266"/>
    </location>
</feature>
<sequence length="270" mass="27506">MGYLSSLWLLMPGCAALSAGTALSLGDRVSAGVALSLGDGVLSGVSTSDEVSASLGVLRAAGVQRVISLPIQAALDMALIESGAVDAIVGGDMPDVNSQVAALGQAHSTTAGCEWWVHVATRVNECAAASKLGARTIFLDPVVAGDDAFEEMGYLALAIVEDLADATCSSLGDLPDALAAALDDSAPQDERTIRDMYSADHAGTEPSANDATADEVTPLHDSPPLIGTGGGLEGAPQGQTKQHKFCMECGVKLPRSAKFCSECGARQHPL</sequence>
<accession>A0A7S3C0N4</accession>
<evidence type="ECO:0000313" key="4">
    <source>
        <dbReference type="EMBL" id="CAE0149469.1"/>
    </source>
</evidence>
<proteinExistence type="predicted"/>
<evidence type="ECO:0000256" key="2">
    <source>
        <dbReference type="SAM" id="SignalP"/>
    </source>
</evidence>
<feature type="chain" id="PRO_5030919053" description="Zinc-ribbon domain-containing protein" evidence="2">
    <location>
        <begin position="17"/>
        <end position="270"/>
    </location>
</feature>
<evidence type="ECO:0000256" key="1">
    <source>
        <dbReference type="SAM" id="MobiDB-lite"/>
    </source>
</evidence>
<gene>
    <name evidence="4" type="ORF">HERI1096_LOCUS37921</name>
</gene>
<name>A0A7S3C0N4_9EUKA</name>
<protein>
    <recommendedName>
        <fullName evidence="3">Zinc-ribbon domain-containing protein</fullName>
    </recommendedName>
</protein>
<feature type="signal peptide" evidence="2">
    <location>
        <begin position="1"/>
        <end position="16"/>
    </location>
</feature>
<organism evidence="4">
    <name type="scientific">Haptolina ericina</name>
    <dbReference type="NCBI Taxonomy" id="156174"/>
    <lineage>
        <taxon>Eukaryota</taxon>
        <taxon>Haptista</taxon>
        <taxon>Haptophyta</taxon>
        <taxon>Prymnesiophyceae</taxon>
        <taxon>Prymnesiales</taxon>
        <taxon>Prymnesiaceae</taxon>
        <taxon>Haptolina</taxon>
    </lineage>
</organism>